<protein>
    <recommendedName>
        <fullName evidence="3">Protein SSUH2 homolog</fullName>
    </recommendedName>
</protein>
<proteinExistence type="predicted"/>
<evidence type="ECO:0008006" key="3">
    <source>
        <dbReference type="Google" id="ProtNLM"/>
    </source>
</evidence>
<evidence type="ECO:0000313" key="1">
    <source>
        <dbReference type="Ensembl" id="ENSPNAP00000055465.1"/>
    </source>
</evidence>
<dbReference type="Ensembl" id="ENSPNAT00000052402.1">
    <property type="protein sequence ID" value="ENSPNAP00000055465.1"/>
    <property type="gene ID" value="ENSPNAG00000034179.1"/>
</dbReference>
<dbReference type="AlphaFoldDB" id="A0AAR2JTZ5"/>
<sequence>MERTPIVSDYGFNYGAANPGYVPSAAAVPAMATAPAAGTNAPSAPPASMFDNVPGYEGTVAGGGGGYLPPPVPTVPIPVPEPGPNQPNWHIPSVTEDAAREAFVSYASSKCCYSTAPAKDGVITSMEPFNTYRYRLETFTESRSTEWSQEPYTNQPVDGFIQRAPGPWEIAAQTPTFFQESTQIIRVPYTSSVKPCHICLGMRRTPCKECAGCGSKVCWVCNGAGVRHGNDRCMHCSGRGRENCTWCSGHGSKDCQTCRGKGQLLVFINLKVQWTNNKEDFVMEQSSGLRVENLSKVSGREMFKDSQYMVYPVMGFPDHVVAQASERLVREHQSKFLQTARILQQRHTIELIPVTRVTYSWKGKSHVYFVFGNEMSVNTDDYPATCCCSVM</sequence>
<dbReference type="GeneTree" id="ENSGT00940000163873"/>
<keyword evidence="2" id="KW-1185">Reference proteome</keyword>
<dbReference type="CTD" id="767720"/>
<reference evidence="1 2" key="1">
    <citation type="submission" date="2020-10" db="EMBL/GenBank/DDBJ databases">
        <title>Pygocentrus nattereri (red-bellied piranha) genome, fPygNat1, primary haplotype.</title>
        <authorList>
            <person name="Myers G."/>
            <person name="Meyer A."/>
            <person name="Karagic N."/>
            <person name="Pippel M."/>
            <person name="Winkler S."/>
            <person name="Tracey A."/>
            <person name="Wood J."/>
            <person name="Formenti G."/>
            <person name="Howe K."/>
            <person name="Fedrigo O."/>
            <person name="Jarvis E.D."/>
        </authorList>
    </citation>
    <scope>NUCLEOTIDE SEQUENCE [LARGE SCALE GENOMIC DNA]</scope>
</reference>
<dbReference type="InterPro" id="IPR052789">
    <property type="entry name" value="SSUH2_homolog"/>
</dbReference>
<dbReference type="GeneID" id="108441106"/>
<reference evidence="1" key="2">
    <citation type="submission" date="2025-08" db="UniProtKB">
        <authorList>
            <consortium name="Ensembl"/>
        </authorList>
    </citation>
    <scope>IDENTIFICATION</scope>
</reference>
<evidence type="ECO:0000313" key="2">
    <source>
        <dbReference type="Proteomes" id="UP001501920"/>
    </source>
</evidence>
<name>A0AAR2JTZ5_PYGNA</name>
<dbReference type="PANTHER" id="PTHR48465:SF1">
    <property type="entry name" value="PROTEIN SSUH2 HOMOLOG"/>
    <property type="match status" value="1"/>
</dbReference>
<dbReference type="Proteomes" id="UP001501920">
    <property type="component" value="Chromosome 28"/>
</dbReference>
<dbReference type="RefSeq" id="XP_017575936.1">
    <property type="nucleotide sequence ID" value="XM_017720447.2"/>
</dbReference>
<accession>A0AAR2JTZ5</accession>
<reference evidence="1" key="3">
    <citation type="submission" date="2025-09" db="UniProtKB">
        <authorList>
            <consortium name="Ensembl"/>
        </authorList>
    </citation>
    <scope>IDENTIFICATION</scope>
</reference>
<organism evidence="1 2">
    <name type="scientific">Pygocentrus nattereri</name>
    <name type="common">Red-bellied piranha</name>
    <dbReference type="NCBI Taxonomy" id="42514"/>
    <lineage>
        <taxon>Eukaryota</taxon>
        <taxon>Metazoa</taxon>
        <taxon>Chordata</taxon>
        <taxon>Craniata</taxon>
        <taxon>Vertebrata</taxon>
        <taxon>Euteleostomi</taxon>
        <taxon>Actinopterygii</taxon>
        <taxon>Neopterygii</taxon>
        <taxon>Teleostei</taxon>
        <taxon>Ostariophysi</taxon>
        <taxon>Characiformes</taxon>
        <taxon>Characoidei</taxon>
        <taxon>Pygocentrus</taxon>
    </lineage>
</organism>
<dbReference type="PANTHER" id="PTHR48465">
    <property type="entry name" value="PROTEIN SSUH2 HOMOLOG"/>
    <property type="match status" value="1"/>
</dbReference>